<keyword evidence="3" id="KW-1185">Reference proteome</keyword>
<evidence type="ECO:0000256" key="1">
    <source>
        <dbReference type="SAM" id="SignalP"/>
    </source>
</evidence>
<dbReference type="Proteomes" id="UP001307849">
    <property type="component" value="Unassembled WGS sequence"/>
</dbReference>
<sequence>MRFHVPLSTCILGTLVLLTTAYEVAFYPGALNGLDSAEADELVFHVYPRFQCNKAILNNPNENTENVVVRVSEDSIAPGVIVFFDASENDPDPCKGENGIVAGYFFKDRKPSQQVLYADTMRQISHFMELTEDSDLYAYLVDWLELKPGRPAFNYKYLKKKDGAADDDSPPPWQVMDWMDPRVFPYDHDFAYNTEEDLSLGINSDGELRPAAEGVIWPEMNSDHGSDLAPSQKVPENRVYRKKFRDWRNARYRYGDYRPIAKNFPSDIFTINDLKDMGYIIDEAKEMQIQHQRQEDKRKALNLERGYEEDRYNQLRAQEKYTGVSELYKQYDFGSNVYPPEPYKFDRYQRRLQQDVANPGISGFGGAPGGNDMYVDTEYLQQEGVEIEEDQDQDVNDEFAQRYGGPGQLGYEADNEYGTNTEYLSTTQFLSSIQGAESQGVPPRSPLYEYD</sequence>
<organism evidence="2 3">
    <name type="scientific">Arthrobotrys conoides</name>
    <dbReference type="NCBI Taxonomy" id="74498"/>
    <lineage>
        <taxon>Eukaryota</taxon>
        <taxon>Fungi</taxon>
        <taxon>Dikarya</taxon>
        <taxon>Ascomycota</taxon>
        <taxon>Pezizomycotina</taxon>
        <taxon>Orbiliomycetes</taxon>
        <taxon>Orbiliales</taxon>
        <taxon>Orbiliaceae</taxon>
        <taxon>Arthrobotrys</taxon>
    </lineage>
</organism>
<accession>A0AAN8NIP6</accession>
<gene>
    <name evidence="2" type="ORF">TWF506_005101</name>
</gene>
<comment type="caution">
    <text evidence="2">The sequence shown here is derived from an EMBL/GenBank/DDBJ whole genome shotgun (WGS) entry which is preliminary data.</text>
</comment>
<keyword evidence="1" id="KW-0732">Signal</keyword>
<name>A0AAN8NIP6_9PEZI</name>
<reference evidence="2 3" key="1">
    <citation type="submission" date="2019-10" db="EMBL/GenBank/DDBJ databases">
        <authorList>
            <person name="Palmer J.M."/>
        </authorList>
    </citation>
    <scope>NUCLEOTIDE SEQUENCE [LARGE SCALE GENOMIC DNA]</scope>
    <source>
        <strain evidence="2 3">TWF506</strain>
    </source>
</reference>
<proteinExistence type="predicted"/>
<feature type="chain" id="PRO_5042823766" evidence="1">
    <location>
        <begin position="22"/>
        <end position="451"/>
    </location>
</feature>
<dbReference type="AlphaFoldDB" id="A0AAN8NIP6"/>
<dbReference type="EMBL" id="JAVHJM010000002">
    <property type="protein sequence ID" value="KAK6517929.1"/>
    <property type="molecule type" value="Genomic_DNA"/>
</dbReference>
<evidence type="ECO:0000313" key="2">
    <source>
        <dbReference type="EMBL" id="KAK6517929.1"/>
    </source>
</evidence>
<evidence type="ECO:0000313" key="3">
    <source>
        <dbReference type="Proteomes" id="UP001307849"/>
    </source>
</evidence>
<feature type="signal peptide" evidence="1">
    <location>
        <begin position="1"/>
        <end position="21"/>
    </location>
</feature>
<protein>
    <submittedName>
        <fullName evidence="2">Uncharacterized protein</fullName>
    </submittedName>
</protein>